<accession>A0A812JE94</accession>
<evidence type="ECO:0000313" key="2">
    <source>
        <dbReference type="Proteomes" id="UP000604046"/>
    </source>
</evidence>
<dbReference type="SUPFAM" id="SSF53335">
    <property type="entry name" value="S-adenosyl-L-methionine-dependent methyltransferases"/>
    <property type="match status" value="1"/>
</dbReference>
<sequence>MASAAEWDGAAGSYHSFARFTEQFARHAVATALGPLSTRTGTEEQPLMLLDVASGTGVAAFGLIDALPANAWATVLATDFAEAMLGQLRAKASQRAEDDAAKHPHVTLQAERMDAQDMPSVRDATMDAATMVFGLHNLPNPVSGAREFYRVLRPGAKGVIVTWHWNKLREFIAQMRLEVGDVEAKAADYIGPMTNEGEMRRCLHEAGIPDACIVVDMVKGLPMQMSLEELVVYLRTNSLVPALREVDASLVRRVVSEDRGFGAWGDDSGFILWGTAMEVSVTKP</sequence>
<dbReference type="Proteomes" id="UP000604046">
    <property type="component" value="Unassembled WGS sequence"/>
</dbReference>
<reference evidence="1" key="1">
    <citation type="submission" date="2021-02" db="EMBL/GenBank/DDBJ databases">
        <authorList>
            <person name="Dougan E. K."/>
            <person name="Rhodes N."/>
            <person name="Thang M."/>
            <person name="Chan C."/>
        </authorList>
    </citation>
    <scope>NUCLEOTIDE SEQUENCE</scope>
</reference>
<keyword evidence="2" id="KW-1185">Reference proteome</keyword>
<organism evidence="1 2">
    <name type="scientific">Symbiodinium natans</name>
    <dbReference type="NCBI Taxonomy" id="878477"/>
    <lineage>
        <taxon>Eukaryota</taxon>
        <taxon>Sar</taxon>
        <taxon>Alveolata</taxon>
        <taxon>Dinophyceae</taxon>
        <taxon>Suessiales</taxon>
        <taxon>Symbiodiniaceae</taxon>
        <taxon>Symbiodinium</taxon>
    </lineage>
</organism>
<dbReference type="Pfam" id="PF01209">
    <property type="entry name" value="Ubie_methyltran"/>
    <property type="match status" value="1"/>
</dbReference>
<dbReference type="GO" id="GO:0008168">
    <property type="term" value="F:methyltransferase activity"/>
    <property type="evidence" value="ECO:0007669"/>
    <property type="project" value="TreeGrafter"/>
</dbReference>
<comment type="caution">
    <text evidence="1">The sequence shown here is derived from an EMBL/GenBank/DDBJ whole genome shotgun (WGS) entry which is preliminary data.</text>
</comment>
<protein>
    <submittedName>
        <fullName evidence="1">MenG protein</fullName>
    </submittedName>
</protein>
<dbReference type="CDD" id="cd02440">
    <property type="entry name" value="AdoMet_MTases"/>
    <property type="match status" value="1"/>
</dbReference>
<evidence type="ECO:0000313" key="1">
    <source>
        <dbReference type="EMBL" id="CAE7200551.1"/>
    </source>
</evidence>
<dbReference type="AlphaFoldDB" id="A0A812JE94"/>
<dbReference type="EMBL" id="CAJNDS010000387">
    <property type="protein sequence ID" value="CAE7200551.1"/>
    <property type="molecule type" value="Genomic_DNA"/>
</dbReference>
<dbReference type="InterPro" id="IPR029063">
    <property type="entry name" value="SAM-dependent_MTases_sf"/>
</dbReference>
<dbReference type="Gene3D" id="3.40.50.150">
    <property type="entry name" value="Vaccinia Virus protein VP39"/>
    <property type="match status" value="1"/>
</dbReference>
<gene>
    <name evidence="1" type="primary">menG</name>
    <name evidence="1" type="ORF">SNAT2548_LOCUS5957</name>
</gene>
<dbReference type="OrthoDB" id="2013972at2759"/>
<name>A0A812JE94_9DINO</name>
<dbReference type="PANTHER" id="PTHR43591:SF24">
    <property type="entry name" value="2-METHOXY-6-POLYPRENYL-1,4-BENZOQUINOL METHYLASE, MITOCHONDRIAL"/>
    <property type="match status" value="1"/>
</dbReference>
<proteinExistence type="predicted"/>
<dbReference type="PANTHER" id="PTHR43591">
    <property type="entry name" value="METHYLTRANSFERASE"/>
    <property type="match status" value="1"/>
</dbReference>